<keyword evidence="1" id="KW-0614">Plasmid</keyword>
<dbReference type="EMBL" id="MH547560">
    <property type="protein sequence ID" value="AXV45926.1"/>
    <property type="molecule type" value="Genomic_DNA"/>
</dbReference>
<protein>
    <submittedName>
        <fullName evidence="1">Uncharacterized protein</fullName>
    </submittedName>
</protein>
<reference evidence="1" key="1">
    <citation type="submission" date="2018-06" db="EMBL/GenBank/DDBJ databases">
        <title>Complete Sequence of plasmid pMKPA34-1 and pMKPA34-2 isolated from MDR P. aeruginosa.</title>
        <authorList>
            <person name="Subedi D."/>
            <person name="Kohli G.S."/>
            <person name="Vijay A.K."/>
            <person name="Rice S.A."/>
            <person name="Willcox M."/>
        </authorList>
    </citation>
    <scope>NUCLEOTIDE SEQUENCE</scope>
    <source>
        <strain evidence="1">PA34</strain>
        <plasmid evidence="1">pMKPA34-1</plasmid>
    </source>
</reference>
<organism evidence="1">
    <name type="scientific">Pseudomonas aeruginosa</name>
    <dbReference type="NCBI Taxonomy" id="287"/>
    <lineage>
        <taxon>Bacteria</taxon>
        <taxon>Pseudomonadati</taxon>
        <taxon>Pseudomonadota</taxon>
        <taxon>Gammaproteobacteria</taxon>
        <taxon>Pseudomonadales</taxon>
        <taxon>Pseudomonadaceae</taxon>
        <taxon>Pseudomonas</taxon>
    </lineage>
</organism>
<name>A0A385FW69_PSEAI</name>
<sequence>MESVVMKVGICSHDPSETRMVEGLERSDKAFKNKP</sequence>
<dbReference type="AlphaFoldDB" id="A0A385FW69"/>
<accession>A0A385FW69</accession>
<evidence type="ECO:0000313" key="1">
    <source>
        <dbReference type="EMBL" id="AXV45926.1"/>
    </source>
</evidence>
<proteinExistence type="predicted"/>
<gene>
    <name evidence="1" type="ORF">pMKPA34_0082</name>
</gene>
<geneLocation type="plasmid" evidence="1">
    <name>pMKPA34-1</name>
</geneLocation>